<dbReference type="SUPFAM" id="SSF51182">
    <property type="entry name" value="RmlC-like cupins"/>
    <property type="match status" value="1"/>
</dbReference>
<dbReference type="PANTHER" id="PTHR40112">
    <property type="entry name" value="H2HPP ISOMERASE"/>
    <property type="match status" value="1"/>
</dbReference>
<dbReference type="InterPro" id="IPR025499">
    <property type="entry name" value="KdgF"/>
</dbReference>
<dbReference type="OrthoDB" id="9811153at2"/>
<dbReference type="STRING" id="1122930.SAMN02745168_0442"/>
<dbReference type="CDD" id="cd02238">
    <property type="entry name" value="cupin_KdgF"/>
    <property type="match status" value="1"/>
</dbReference>
<dbReference type="InterPro" id="IPR014710">
    <property type="entry name" value="RmlC-like_jellyroll"/>
</dbReference>
<dbReference type="PANTHER" id="PTHR40112:SF1">
    <property type="entry name" value="H2HPP ISOMERASE"/>
    <property type="match status" value="1"/>
</dbReference>
<evidence type="ECO:0000259" key="1">
    <source>
        <dbReference type="Pfam" id="PF07883"/>
    </source>
</evidence>
<accession>A0A1W1YI51</accession>
<keyword evidence="3" id="KW-1185">Reference proteome</keyword>
<dbReference type="Proteomes" id="UP000192790">
    <property type="component" value="Unassembled WGS sequence"/>
</dbReference>
<evidence type="ECO:0000313" key="3">
    <source>
        <dbReference type="Proteomes" id="UP000192790"/>
    </source>
</evidence>
<sequence length="110" mass="12239">MNQIYFDHSSVKTAQLAGGIVRKVLAYSDTVMTTYWEVPLEASIPMHAHPHEQMSIVISGKAEYTVGDKVYPMNPGDSIVMPPNVPHCVKVLEPLVAIDVFSPIREDFLK</sequence>
<dbReference type="RefSeq" id="WP_084233087.1">
    <property type="nucleotide sequence ID" value="NZ_FWXW01000001.1"/>
</dbReference>
<name>A0A1W1YI51_9FIRM</name>
<dbReference type="PIRSF" id="PIRSF029883">
    <property type="entry name" value="KdgF"/>
    <property type="match status" value="1"/>
</dbReference>
<feature type="domain" description="Cupin type-2" evidence="1">
    <location>
        <begin position="36"/>
        <end position="101"/>
    </location>
</feature>
<evidence type="ECO:0000313" key="2">
    <source>
        <dbReference type="EMBL" id="SMC35900.1"/>
    </source>
</evidence>
<reference evidence="2 3" key="1">
    <citation type="submission" date="2017-04" db="EMBL/GenBank/DDBJ databases">
        <authorList>
            <person name="Afonso C.L."/>
            <person name="Miller P.J."/>
            <person name="Scott M.A."/>
            <person name="Spackman E."/>
            <person name="Goraichik I."/>
            <person name="Dimitrov K.M."/>
            <person name="Suarez D.L."/>
            <person name="Swayne D.E."/>
        </authorList>
    </citation>
    <scope>NUCLEOTIDE SEQUENCE [LARGE SCALE GENOMIC DNA]</scope>
    <source>
        <strain evidence="2 3">DSM 12816</strain>
    </source>
</reference>
<dbReference type="InterPro" id="IPR011051">
    <property type="entry name" value="RmlC_Cupin_sf"/>
</dbReference>
<dbReference type="InterPro" id="IPR052535">
    <property type="entry name" value="Bacilysin_H2HPP_isomerase"/>
</dbReference>
<dbReference type="AlphaFoldDB" id="A0A1W1YI51"/>
<dbReference type="InterPro" id="IPR013096">
    <property type="entry name" value="Cupin_2"/>
</dbReference>
<dbReference type="EMBL" id="FWXW01000001">
    <property type="protein sequence ID" value="SMC35900.1"/>
    <property type="molecule type" value="Genomic_DNA"/>
</dbReference>
<proteinExistence type="predicted"/>
<organism evidence="2 3">
    <name type="scientific">Papillibacter cinnamivorans DSM 12816</name>
    <dbReference type="NCBI Taxonomy" id="1122930"/>
    <lineage>
        <taxon>Bacteria</taxon>
        <taxon>Bacillati</taxon>
        <taxon>Bacillota</taxon>
        <taxon>Clostridia</taxon>
        <taxon>Eubacteriales</taxon>
        <taxon>Oscillospiraceae</taxon>
        <taxon>Papillibacter</taxon>
    </lineage>
</organism>
<gene>
    <name evidence="2" type="ORF">SAMN02745168_0442</name>
</gene>
<dbReference type="Gene3D" id="2.60.120.10">
    <property type="entry name" value="Jelly Rolls"/>
    <property type="match status" value="1"/>
</dbReference>
<dbReference type="Pfam" id="PF07883">
    <property type="entry name" value="Cupin_2"/>
    <property type="match status" value="1"/>
</dbReference>
<protein>
    <submittedName>
        <fullName evidence="2">Cupin domain-containing protein</fullName>
    </submittedName>
</protein>